<dbReference type="Gene3D" id="3.90.76.10">
    <property type="entry name" value="Dipeptide-binding Protein, Domain 1"/>
    <property type="match status" value="1"/>
</dbReference>
<feature type="chain" id="PRO_5047181742" evidence="1">
    <location>
        <begin position="24"/>
        <end position="630"/>
    </location>
</feature>
<dbReference type="InterPro" id="IPR030678">
    <property type="entry name" value="Peptide/Ni-bd"/>
</dbReference>
<evidence type="ECO:0000313" key="4">
    <source>
        <dbReference type="Proteomes" id="UP001385892"/>
    </source>
</evidence>
<dbReference type="PANTHER" id="PTHR30290:SF65">
    <property type="entry name" value="MONOACYL PHOSPHATIDYLINOSITOL TETRAMANNOSIDE-BINDING PROTEIN LPQW-RELATED"/>
    <property type="match status" value="1"/>
</dbReference>
<proteinExistence type="predicted"/>
<organism evidence="3 4">
    <name type="scientific">Variovorax rhizosphaerae</name>
    <dbReference type="NCBI Taxonomy" id="1836200"/>
    <lineage>
        <taxon>Bacteria</taxon>
        <taxon>Pseudomonadati</taxon>
        <taxon>Pseudomonadota</taxon>
        <taxon>Betaproteobacteria</taxon>
        <taxon>Burkholderiales</taxon>
        <taxon>Comamonadaceae</taxon>
        <taxon>Variovorax</taxon>
    </lineage>
</organism>
<dbReference type="InterPro" id="IPR039424">
    <property type="entry name" value="SBP_5"/>
</dbReference>
<dbReference type="Gene3D" id="3.10.105.10">
    <property type="entry name" value="Dipeptide-binding Protein, Domain 3"/>
    <property type="match status" value="1"/>
</dbReference>
<evidence type="ECO:0000256" key="1">
    <source>
        <dbReference type="SAM" id="SignalP"/>
    </source>
</evidence>
<comment type="caution">
    <text evidence="3">The sequence shown here is derived from an EMBL/GenBank/DDBJ whole genome shotgun (WGS) entry which is preliminary data.</text>
</comment>
<evidence type="ECO:0000313" key="3">
    <source>
        <dbReference type="EMBL" id="MEJ8847625.1"/>
    </source>
</evidence>
<dbReference type="PANTHER" id="PTHR30290">
    <property type="entry name" value="PERIPLASMIC BINDING COMPONENT OF ABC TRANSPORTER"/>
    <property type="match status" value="1"/>
</dbReference>
<feature type="signal peptide" evidence="1">
    <location>
        <begin position="1"/>
        <end position="23"/>
    </location>
</feature>
<dbReference type="Pfam" id="PF00496">
    <property type="entry name" value="SBP_bac_5"/>
    <property type="match status" value="1"/>
</dbReference>
<keyword evidence="4" id="KW-1185">Reference proteome</keyword>
<dbReference type="Gene3D" id="3.40.190.10">
    <property type="entry name" value="Periplasmic binding protein-like II"/>
    <property type="match status" value="1"/>
</dbReference>
<dbReference type="PIRSF" id="PIRSF002741">
    <property type="entry name" value="MppA"/>
    <property type="match status" value="1"/>
</dbReference>
<keyword evidence="1" id="KW-0732">Signal</keyword>
<accession>A0ABU8WL91</accession>
<feature type="domain" description="Solute-binding protein family 5" evidence="2">
    <location>
        <begin position="90"/>
        <end position="522"/>
    </location>
</feature>
<name>A0ABU8WL91_9BURK</name>
<dbReference type="Proteomes" id="UP001385892">
    <property type="component" value="Unassembled WGS sequence"/>
</dbReference>
<dbReference type="EMBL" id="JBBKZT010000005">
    <property type="protein sequence ID" value="MEJ8847625.1"/>
    <property type="molecule type" value="Genomic_DNA"/>
</dbReference>
<evidence type="ECO:0000259" key="2">
    <source>
        <dbReference type="Pfam" id="PF00496"/>
    </source>
</evidence>
<protein>
    <submittedName>
        <fullName evidence="3">ABC transporter substrate-binding protein</fullName>
    </submittedName>
</protein>
<gene>
    <name evidence="3" type="ORF">WKW82_13280</name>
</gene>
<dbReference type="RefSeq" id="WP_340342750.1">
    <property type="nucleotide sequence ID" value="NZ_JBBKZT010000005.1"/>
</dbReference>
<dbReference type="CDD" id="cd08509">
    <property type="entry name" value="PBP2_TmCBP_oligosaccharides_like"/>
    <property type="match status" value="1"/>
</dbReference>
<sequence length="630" mass="70841">MKRILMSLLLAASALPMFGTAQAQELISNVPRKETLIVENPEGTIKNAGWFNIWAINAGGQSTGLHQLAMDAFWYIDPERGIDGVWDNSLASDKPIYNKDFTEMTVKLRKGIFWSDGVEFTAADVVYTVQTHLDTKGLRWSAPIQVNVASISAPDPYTVVFKLKKPNSRFHALFTVRWNAMWMMPKHVFEKAGDPLKFAFNPPVSLGAYTLNSFDPNGKWFIWQKREDWKRTTLARFGEPGPKYVAYVDAGPPDKRVIAQMNHQLDIIHDTSPEGMFTMAKQAKFSHGWFSGFPYAHPDPTLAAVIFNTQNEYLKNRDVRWALALLVDIKAVSMASYRGAATISAIGVPPTGTHPEYYHGPIEPWLKTFEIDTGKRKIKPYDPSIGKQVTDMLRPTLGDQIPTKPEEVAKAFGMGWWKPDPQAATELLERAGFKKVGAQWMTPDGKPFSVKITVEGESRPVMTRAGSMVAQQWRQFGIDSGTVVAQGTLADRRAAGDFDAIISWSVETWGGHPDLSYFLDSWHSQFVAPPGQPQPPRNWQRWTNPELDKIIEQVRGVGFDDPKGVELGRDYVKLAVREMPSIPLMSYNVFTVMDDTYWTGYPNAATAPYTDPVPNWANTKYMMVKLKPKQ</sequence>
<dbReference type="SUPFAM" id="SSF53850">
    <property type="entry name" value="Periplasmic binding protein-like II"/>
    <property type="match status" value="1"/>
</dbReference>
<dbReference type="InterPro" id="IPR000914">
    <property type="entry name" value="SBP_5_dom"/>
</dbReference>
<reference evidence="3 4" key="1">
    <citation type="submission" date="2024-03" db="EMBL/GenBank/DDBJ databases">
        <title>Novel species of the genus Variovorax.</title>
        <authorList>
            <person name="Liu Q."/>
            <person name="Xin Y.-H."/>
        </authorList>
    </citation>
    <scope>NUCLEOTIDE SEQUENCE [LARGE SCALE GENOMIC DNA]</scope>
    <source>
        <strain evidence="3 4">KACC 18900</strain>
    </source>
</reference>